<keyword evidence="1" id="KW-1133">Transmembrane helix</keyword>
<protein>
    <submittedName>
        <fullName evidence="2">Uracil permease</fullName>
    </submittedName>
</protein>
<gene>
    <name evidence="2" type="ORF">SAMN05192546_1211</name>
</gene>
<dbReference type="AlphaFoldDB" id="A0A1H3RGI0"/>
<sequence>MIASIGARTLVENRVDFSKTRNMIIASVILVFGLGGAVIPIEIGMIEIQLVGMALAAIN</sequence>
<keyword evidence="3" id="KW-1185">Reference proteome</keyword>
<name>A0A1H3RGI0_9FIRM</name>
<dbReference type="EMBL" id="FNPV01000021">
    <property type="protein sequence ID" value="SDZ24445.1"/>
    <property type="molecule type" value="Genomic_DNA"/>
</dbReference>
<keyword evidence="1" id="KW-0812">Transmembrane</keyword>
<evidence type="ECO:0000313" key="2">
    <source>
        <dbReference type="EMBL" id="SDZ24445.1"/>
    </source>
</evidence>
<dbReference type="STRING" id="159292.SAMN05192546_1211"/>
<dbReference type="Proteomes" id="UP000199230">
    <property type="component" value="Unassembled WGS sequence"/>
</dbReference>
<feature type="transmembrane region" description="Helical" evidence="1">
    <location>
        <begin position="23"/>
        <end position="43"/>
    </location>
</feature>
<evidence type="ECO:0000256" key="1">
    <source>
        <dbReference type="SAM" id="Phobius"/>
    </source>
</evidence>
<organism evidence="2 3">
    <name type="scientific">Tindallia californiensis</name>
    <dbReference type="NCBI Taxonomy" id="159292"/>
    <lineage>
        <taxon>Bacteria</taxon>
        <taxon>Bacillati</taxon>
        <taxon>Bacillota</taxon>
        <taxon>Clostridia</taxon>
        <taxon>Peptostreptococcales</taxon>
        <taxon>Tindalliaceae</taxon>
        <taxon>Tindallia</taxon>
    </lineage>
</organism>
<accession>A0A1H3RGI0</accession>
<reference evidence="2 3" key="1">
    <citation type="submission" date="2016-10" db="EMBL/GenBank/DDBJ databases">
        <authorList>
            <person name="de Groot N.N."/>
        </authorList>
    </citation>
    <scope>NUCLEOTIDE SEQUENCE [LARGE SCALE GENOMIC DNA]</scope>
    <source>
        <strain evidence="2 3">APO</strain>
    </source>
</reference>
<evidence type="ECO:0000313" key="3">
    <source>
        <dbReference type="Proteomes" id="UP000199230"/>
    </source>
</evidence>
<proteinExistence type="predicted"/>
<keyword evidence="1" id="KW-0472">Membrane</keyword>